<sequence length="458" mass="51325">MMSNEIDAGPSETSLTPQSTRSTTPESVRSITPEYKRSITLFDNNDTTGRVMLNVGAPSVGVLRRAAVLINEASQARLTSELDSDCLLLQYGSPLGDERCLEALTLFLNKEYQQPVNKNDLAITAGASTTLALLLISIFPNKCRIYTEELTYFVALKSFSFLSYDTCPVGYKDDGIDVDELEQIWTRDLTDEVHKSDNKVNYVACLYLVPHFHNPTGSCLSDEKCHKLIKLARRFKVLIISDDVYNLLSYEGKPPKRLFAYDSIADKDYGIGCVVSNNSFSKILSPGIRLGWLEMPAMIKERYWLRSPILNSGGGLNYYMGGVLACILELGGYDHLLQSIRTDNGIKMRHLISVCNQKLPKDFKFYSEPKGGYFAMIMVPLRINAQGLLNFLRYVCGIRLHSGDIFSAAGQNTKNERSIYLKNSLRVSIGYLEVPEFKAAIYDLVDCINTYDSTRKDA</sequence>
<evidence type="ECO:0000313" key="1">
    <source>
        <dbReference type="Proteomes" id="UP000095286"/>
    </source>
</evidence>
<reference evidence="2" key="1">
    <citation type="submission" date="2016-11" db="UniProtKB">
        <authorList>
            <consortium name="WormBaseParasite"/>
        </authorList>
    </citation>
    <scope>IDENTIFICATION</scope>
    <source>
        <strain evidence="2">KR3021</strain>
    </source>
</reference>
<dbReference type="Proteomes" id="UP000095286">
    <property type="component" value="Unplaced"/>
</dbReference>
<proteinExistence type="predicted"/>
<organism evidence="1 2">
    <name type="scientific">Rhabditophanes sp. KR3021</name>
    <dbReference type="NCBI Taxonomy" id="114890"/>
    <lineage>
        <taxon>Eukaryota</taxon>
        <taxon>Metazoa</taxon>
        <taxon>Ecdysozoa</taxon>
        <taxon>Nematoda</taxon>
        <taxon>Chromadorea</taxon>
        <taxon>Rhabditida</taxon>
        <taxon>Tylenchina</taxon>
        <taxon>Panagrolaimomorpha</taxon>
        <taxon>Strongyloidoidea</taxon>
        <taxon>Alloionematidae</taxon>
        <taxon>Rhabditophanes</taxon>
    </lineage>
</organism>
<dbReference type="WBParaSite" id="RSKR_0000326800.1">
    <property type="protein sequence ID" value="RSKR_0000326800.1"/>
    <property type="gene ID" value="RSKR_0000326800"/>
</dbReference>
<accession>A0AC35TQA7</accession>
<evidence type="ECO:0000313" key="2">
    <source>
        <dbReference type="WBParaSite" id="RSKR_0000326800.1"/>
    </source>
</evidence>
<protein>
    <submittedName>
        <fullName evidence="2">Aminotran_1_2 domain-containing protein</fullName>
    </submittedName>
</protein>
<name>A0AC35TQA7_9BILA</name>